<accession>E6QVV8</accession>
<dbReference type="AlphaFoldDB" id="E6QVV8"/>
<protein>
    <submittedName>
        <fullName evidence="1">Uncharacterized protein</fullName>
    </submittedName>
</protein>
<reference evidence="1" key="1">
    <citation type="submission" date="2009-10" db="EMBL/GenBank/DDBJ databases">
        <title>Diversity of trophic interactions inside an arsenic-rich microbial ecosystem.</title>
        <authorList>
            <person name="Bertin P.N."/>
            <person name="Heinrich-Salmeron A."/>
            <person name="Pelletier E."/>
            <person name="Goulhen-Chollet F."/>
            <person name="Arsene-Ploetze F."/>
            <person name="Gallien S."/>
            <person name="Calteau A."/>
            <person name="Vallenet D."/>
            <person name="Casiot C."/>
            <person name="Chane-Woon-Ming B."/>
            <person name="Giloteaux L."/>
            <person name="Barakat M."/>
            <person name="Bonnefoy V."/>
            <person name="Bruneel O."/>
            <person name="Chandler M."/>
            <person name="Cleiss J."/>
            <person name="Duran R."/>
            <person name="Elbaz-Poulichet F."/>
            <person name="Fonknechten N."/>
            <person name="Lauga B."/>
            <person name="Mornico D."/>
            <person name="Ortet P."/>
            <person name="Schaeffer C."/>
            <person name="Siguier P."/>
            <person name="Alexander Thil Smith A."/>
            <person name="Van Dorsselaer A."/>
            <person name="Weissenbach J."/>
            <person name="Medigue C."/>
            <person name="Le Paslier D."/>
        </authorList>
    </citation>
    <scope>NUCLEOTIDE SEQUENCE</scope>
</reference>
<evidence type="ECO:0000313" key="1">
    <source>
        <dbReference type="EMBL" id="CBI11381.1"/>
    </source>
</evidence>
<comment type="caution">
    <text evidence="1">The sequence shown here is derived from an EMBL/GenBank/DDBJ whole genome shotgun (WGS) entry which is preliminary data.</text>
</comment>
<organism evidence="1">
    <name type="scientific">mine drainage metagenome</name>
    <dbReference type="NCBI Taxonomy" id="410659"/>
    <lineage>
        <taxon>unclassified sequences</taxon>
        <taxon>metagenomes</taxon>
        <taxon>ecological metagenomes</taxon>
    </lineage>
</organism>
<dbReference type="EMBL" id="CABR01000138">
    <property type="protein sequence ID" value="CBI11381.1"/>
    <property type="molecule type" value="Genomic_DNA"/>
</dbReference>
<proteinExistence type="predicted"/>
<sequence>MSSAPSVTSTPDDLLAGRKYTFHHDAGHGWLEVNCTDLVALNITTKITPYSYQKGNKVFLEEDCDLSTFIRAYEERFGVPITPDNLANDVFDSDDSPIRGYVSYQPS</sequence>
<name>E6QVV8_9ZZZZ</name>
<gene>
    <name evidence="1" type="ORF">CARN7_2204</name>
</gene>